<comment type="caution">
    <text evidence="2">The sequence shown here is derived from an EMBL/GenBank/DDBJ whole genome shotgun (WGS) entry which is preliminary data.</text>
</comment>
<keyword evidence="3" id="KW-1185">Reference proteome</keyword>
<dbReference type="AlphaFoldDB" id="A0A9W8EAF0"/>
<evidence type="ECO:0000256" key="1">
    <source>
        <dbReference type="SAM" id="MobiDB-lite"/>
    </source>
</evidence>
<evidence type="ECO:0000313" key="2">
    <source>
        <dbReference type="EMBL" id="KAJ1983352.1"/>
    </source>
</evidence>
<organism evidence="2 3">
    <name type="scientific">Dimargaris verticillata</name>
    <dbReference type="NCBI Taxonomy" id="2761393"/>
    <lineage>
        <taxon>Eukaryota</taxon>
        <taxon>Fungi</taxon>
        <taxon>Fungi incertae sedis</taxon>
        <taxon>Zoopagomycota</taxon>
        <taxon>Kickxellomycotina</taxon>
        <taxon>Dimargaritomycetes</taxon>
        <taxon>Dimargaritales</taxon>
        <taxon>Dimargaritaceae</taxon>
        <taxon>Dimargaris</taxon>
    </lineage>
</organism>
<reference evidence="2" key="1">
    <citation type="submission" date="2022-07" db="EMBL/GenBank/DDBJ databases">
        <title>Phylogenomic reconstructions and comparative analyses of Kickxellomycotina fungi.</title>
        <authorList>
            <person name="Reynolds N.K."/>
            <person name="Stajich J.E."/>
            <person name="Barry K."/>
            <person name="Grigoriev I.V."/>
            <person name="Crous P."/>
            <person name="Smith M.E."/>
        </authorList>
    </citation>
    <scope>NUCLEOTIDE SEQUENCE</scope>
    <source>
        <strain evidence="2">RSA 567</strain>
    </source>
</reference>
<accession>A0A9W8EAF0</accession>
<sequence length="146" mass="15920">MSYPPPNGAYQKQLPAPPPSQGYTQHPQQQQYHHQQRQQYQPPRDPHQQPPQRQPSAAGHPMNSGGSQPPPSQSAHPPAPLPGPLQRHTALLRPTALPTVGPGLSRRRTILHRAVPTARMGAAVLDRIPRAPCPGHRVLLLPCGLL</sequence>
<dbReference type="EMBL" id="JANBQB010000059">
    <property type="protein sequence ID" value="KAJ1983352.1"/>
    <property type="molecule type" value="Genomic_DNA"/>
</dbReference>
<evidence type="ECO:0000313" key="3">
    <source>
        <dbReference type="Proteomes" id="UP001151582"/>
    </source>
</evidence>
<feature type="region of interest" description="Disordered" evidence="1">
    <location>
        <begin position="1"/>
        <end position="103"/>
    </location>
</feature>
<dbReference type="Proteomes" id="UP001151582">
    <property type="component" value="Unassembled WGS sequence"/>
</dbReference>
<name>A0A9W8EAF0_9FUNG</name>
<feature type="compositionally biased region" description="Low complexity" evidence="1">
    <location>
        <begin position="25"/>
        <end position="42"/>
    </location>
</feature>
<protein>
    <submittedName>
        <fullName evidence="2">Uncharacterized protein</fullName>
    </submittedName>
</protein>
<feature type="compositionally biased region" description="Pro residues" evidence="1">
    <location>
        <begin position="68"/>
        <end position="83"/>
    </location>
</feature>
<proteinExistence type="predicted"/>
<gene>
    <name evidence="2" type="ORF">H4R34_001338</name>
</gene>